<dbReference type="InterPro" id="IPR023214">
    <property type="entry name" value="HAD_sf"/>
</dbReference>
<dbReference type="SFLD" id="SFLDS00003">
    <property type="entry name" value="Haloacid_Dehalogenase"/>
    <property type="match status" value="1"/>
</dbReference>
<evidence type="ECO:0000313" key="2">
    <source>
        <dbReference type="Proteomes" id="UP000698335"/>
    </source>
</evidence>
<dbReference type="Proteomes" id="UP000698335">
    <property type="component" value="Unassembled WGS sequence"/>
</dbReference>
<gene>
    <name evidence="1" type="ORF">HXK26_02325</name>
</gene>
<protein>
    <submittedName>
        <fullName evidence="1">HAD family phosphatase</fullName>
    </submittedName>
</protein>
<sequence length="265" mass="30191">MIRLIASDMDGTLLDEFGNVPPETFELIHALHEKGIHFVASSGRRYDTLRWMFEPVAHEIDYVASLGTQVYADDIVLDREVFSTAAIKKLFAFSQEFDCVHLVVYDRDHTYLLDDYSAFVRELDKDLPNAERVFDPPSPDVSVIKAAVCCDTRVKSMDMAMILERELGERFSFMPSGDTWIDVVPRGVNKATGLEQIRQYYGFRRDEILVFGDSMNDYAMLRYAGIAVVMENARYALKQIASRVIGSNTTQAVQAEMRKMLESLQ</sequence>
<dbReference type="NCBIfam" id="TIGR01484">
    <property type="entry name" value="HAD-SF-IIB"/>
    <property type="match status" value="1"/>
</dbReference>
<dbReference type="AlphaFoldDB" id="A0A930VX87"/>
<dbReference type="SUPFAM" id="SSF56784">
    <property type="entry name" value="HAD-like"/>
    <property type="match status" value="1"/>
</dbReference>
<evidence type="ECO:0000313" key="1">
    <source>
        <dbReference type="EMBL" id="MBF4807519.1"/>
    </source>
</evidence>
<dbReference type="Gene3D" id="3.40.50.1000">
    <property type="entry name" value="HAD superfamily/HAD-like"/>
    <property type="match status" value="1"/>
</dbReference>
<comment type="caution">
    <text evidence="1">The sequence shown here is derived from an EMBL/GenBank/DDBJ whole genome shotgun (WGS) entry which is preliminary data.</text>
</comment>
<dbReference type="PANTHER" id="PTHR10000:SF8">
    <property type="entry name" value="HAD SUPERFAMILY HYDROLASE-LIKE, TYPE 3"/>
    <property type="match status" value="1"/>
</dbReference>
<dbReference type="GO" id="GO:0000287">
    <property type="term" value="F:magnesium ion binding"/>
    <property type="evidence" value="ECO:0007669"/>
    <property type="project" value="TreeGrafter"/>
</dbReference>
<accession>A0A930VX87</accession>
<dbReference type="InterPro" id="IPR000150">
    <property type="entry name" value="Cof"/>
</dbReference>
<dbReference type="SFLD" id="SFLDG01140">
    <property type="entry name" value="C2.B:_Phosphomannomutase_and_P"/>
    <property type="match status" value="1"/>
</dbReference>
<dbReference type="EMBL" id="JABZGW010000063">
    <property type="protein sequence ID" value="MBF4807519.1"/>
    <property type="molecule type" value="Genomic_DNA"/>
</dbReference>
<dbReference type="GO" id="GO:0016791">
    <property type="term" value="F:phosphatase activity"/>
    <property type="evidence" value="ECO:0007669"/>
    <property type="project" value="UniProtKB-ARBA"/>
</dbReference>
<dbReference type="PANTHER" id="PTHR10000">
    <property type="entry name" value="PHOSPHOSERINE PHOSPHATASE"/>
    <property type="match status" value="1"/>
</dbReference>
<proteinExistence type="predicted"/>
<organism evidence="1 2">
    <name type="scientific">Lancefieldella rimae</name>
    <dbReference type="NCBI Taxonomy" id="1383"/>
    <lineage>
        <taxon>Bacteria</taxon>
        <taxon>Bacillati</taxon>
        <taxon>Actinomycetota</taxon>
        <taxon>Coriobacteriia</taxon>
        <taxon>Coriobacteriales</taxon>
        <taxon>Atopobiaceae</taxon>
        <taxon>Lancefieldella</taxon>
    </lineage>
</organism>
<dbReference type="GO" id="GO:0005829">
    <property type="term" value="C:cytosol"/>
    <property type="evidence" value="ECO:0007669"/>
    <property type="project" value="TreeGrafter"/>
</dbReference>
<dbReference type="NCBIfam" id="TIGR00099">
    <property type="entry name" value="Cof-subfamily"/>
    <property type="match status" value="1"/>
</dbReference>
<dbReference type="Pfam" id="PF08282">
    <property type="entry name" value="Hydrolase_3"/>
    <property type="match status" value="1"/>
</dbReference>
<dbReference type="InterPro" id="IPR006379">
    <property type="entry name" value="HAD-SF_hydro_IIB"/>
</dbReference>
<dbReference type="Gene3D" id="3.30.1240.10">
    <property type="match status" value="1"/>
</dbReference>
<dbReference type="InterPro" id="IPR036412">
    <property type="entry name" value="HAD-like_sf"/>
</dbReference>
<name>A0A930VX87_9ACTN</name>
<reference evidence="1" key="1">
    <citation type="submission" date="2020-04" db="EMBL/GenBank/DDBJ databases">
        <title>Deep metagenomics examines the oral microbiome during advanced dental caries in children, revealing novel taxa and co-occurrences with host molecules.</title>
        <authorList>
            <person name="Baker J.L."/>
            <person name="Morton J.T."/>
            <person name="Dinis M."/>
            <person name="Alvarez R."/>
            <person name="Tran N.C."/>
            <person name="Knight R."/>
            <person name="Edlund A."/>
        </authorList>
    </citation>
    <scope>NUCLEOTIDE SEQUENCE</scope>
    <source>
        <strain evidence="1">JCVI_38_bin.5</strain>
    </source>
</reference>